<reference evidence="1" key="1">
    <citation type="submission" date="2021-01" db="EMBL/GenBank/DDBJ databases">
        <authorList>
            <person name="Corre E."/>
            <person name="Pelletier E."/>
            <person name="Niang G."/>
            <person name="Scheremetjew M."/>
            <person name="Finn R."/>
            <person name="Kale V."/>
            <person name="Holt S."/>
            <person name="Cochrane G."/>
            <person name="Meng A."/>
            <person name="Brown T."/>
            <person name="Cohen L."/>
        </authorList>
    </citation>
    <scope>NUCLEOTIDE SEQUENCE</scope>
    <source>
        <strain evidence="1">MM31A-1</strain>
    </source>
</reference>
<dbReference type="AlphaFoldDB" id="A0A7S3QF05"/>
<dbReference type="InterPro" id="IPR029055">
    <property type="entry name" value="Ntn_hydrolases_N"/>
</dbReference>
<organism evidence="1">
    <name type="scientific">Chaetoceros debilis</name>
    <dbReference type="NCBI Taxonomy" id="122233"/>
    <lineage>
        <taxon>Eukaryota</taxon>
        <taxon>Sar</taxon>
        <taxon>Stramenopiles</taxon>
        <taxon>Ochrophyta</taxon>
        <taxon>Bacillariophyta</taxon>
        <taxon>Coscinodiscophyceae</taxon>
        <taxon>Chaetocerotophycidae</taxon>
        <taxon>Chaetocerotales</taxon>
        <taxon>Chaetocerotaceae</taxon>
        <taxon>Chaetoceros</taxon>
    </lineage>
</organism>
<name>A0A7S3QF05_9STRA</name>
<proteinExistence type="predicted"/>
<accession>A0A7S3QF05</accession>
<sequence>MVPFNNFTHRRGQRGATLTFYRLRATRVAFMSSLAPVLFLLLLTTSSTCASSRNSKSSSLYPMSKLESSLTASSGQATVIAVRSPLDNSVVILSMTPRDQSCNLTISHDNVDDNISRGMGMGMGMEMEMEMEGEGHHTSNDDVDDESSVSNTDLIPILDRGAIRIPFVVAEKREDKITTRASSTITSRIMHLLQEQSGLSLFMTGFASDVQYLVRYAAGHVAEHEHLYAGDAPTAPTLVRDALAPCLRDATMSGGSRPFGVQGLVVGPARPRRNLNVVDESGALVGVGGPCDPPLQIITMDPSGNYRYWQKGGVVIGKDAALGKKHLFHALATMKKKEEASSSSSLTSSSSPYEPECWSDSLDVAIRALLETVEESQNMRETPSEEILTELDAVVIFGPSSKSRQMQRRHNCVAVSRSAISVSFSKCLEAMNGKKLKAKSI</sequence>
<dbReference type="Pfam" id="PF00227">
    <property type="entry name" value="Proteasome"/>
    <property type="match status" value="1"/>
</dbReference>
<gene>
    <name evidence="1" type="ORF">CDEB00056_LOCUS19977</name>
</gene>
<protein>
    <submittedName>
        <fullName evidence="1">Uncharacterized protein</fullName>
    </submittedName>
</protein>
<dbReference type="SUPFAM" id="SSF56235">
    <property type="entry name" value="N-terminal nucleophile aminohydrolases (Ntn hydrolases)"/>
    <property type="match status" value="1"/>
</dbReference>
<dbReference type="Gene3D" id="3.60.20.10">
    <property type="entry name" value="Glutamine Phosphoribosylpyrophosphate, subunit 1, domain 1"/>
    <property type="match status" value="1"/>
</dbReference>
<dbReference type="GO" id="GO:0005839">
    <property type="term" value="C:proteasome core complex"/>
    <property type="evidence" value="ECO:0007669"/>
    <property type="project" value="InterPro"/>
</dbReference>
<dbReference type="InterPro" id="IPR001353">
    <property type="entry name" value="Proteasome_sua/b"/>
</dbReference>
<dbReference type="GO" id="GO:0051603">
    <property type="term" value="P:proteolysis involved in protein catabolic process"/>
    <property type="evidence" value="ECO:0007669"/>
    <property type="project" value="InterPro"/>
</dbReference>
<dbReference type="EMBL" id="HBIO01026021">
    <property type="protein sequence ID" value="CAE0475124.1"/>
    <property type="molecule type" value="Transcribed_RNA"/>
</dbReference>
<evidence type="ECO:0000313" key="1">
    <source>
        <dbReference type="EMBL" id="CAE0475124.1"/>
    </source>
</evidence>